<dbReference type="CDD" id="cd03424">
    <property type="entry name" value="NUDIX_ADPRase_Nudt5_UGPPase_Nudt14"/>
    <property type="match status" value="1"/>
</dbReference>
<dbReference type="GO" id="GO:0016787">
    <property type="term" value="F:hydrolase activity"/>
    <property type="evidence" value="ECO:0007669"/>
    <property type="project" value="UniProtKB-KW"/>
</dbReference>
<evidence type="ECO:0000313" key="9">
    <source>
        <dbReference type="EMBL" id="SLM18788.1"/>
    </source>
</evidence>
<evidence type="ECO:0000259" key="8">
    <source>
        <dbReference type="PROSITE" id="PS51462"/>
    </source>
</evidence>
<dbReference type="EMBL" id="FWDO01000005">
    <property type="protein sequence ID" value="SLM18788.1"/>
    <property type="molecule type" value="Genomic_DNA"/>
</dbReference>
<comment type="similarity">
    <text evidence="3">Belongs to the Nudix hydrolase family. NudK subfamily.</text>
</comment>
<proteinExistence type="inferred from homology"/>
<comment type="cofactor">
    <cofactor evidence="2">
        <name>Mg(2+)</name>
        <dbReference type="ChEBI" id="CHEBI:18420"/>
    </cofactor>
</comment>
<dbReference type="InterPro" id="IPR000086">
    <property type="entry name" value="NUDIX_hydrolase_dom"/>
</dbReference>
<name>A0A3P3XR44_9SPIR</name>
<gene>
    <name evidence="9" type="ORF">SPIRO4BDMA_50303</name>
</gene>
<dbReference type="PANTHER" id="PTHR11839">
    <property type="entry name" value="UDP/ADP-SUGAR PYROPHOSPHATASE"/>
    <property type="match status" value="1"/>
</dbReference>
<comment type="catalytic activity">
    <reaction evidence="1">
        <text>GDP-alpha-D-mannose + H2O = alpha-D-mannose 1-phosphate + GMP + 2 H(+)</text>
        <dbReference type="Rhea" id="RHEA:27978"/>
        <dbReference type="ChEBI" id="CHEBI:15377"/>
        <dbReference type="ChEBI" id="CHEBI:15378"/>
        <dbReference type="ChEBI" id="CHEBI:57527"/>
        <dbReference type="ChEBI" id="CHEBI:58115"/>
        <dbReference type="ChEBI" id="CHEBI:58409"/>
    </reaction>
</comment>
<organism evidence="9">
    <name type="scientific">uncultured spirochete</name>
    <dbReference type="NCBI Taxonomy" id="156406"/>
    <lineage>
        <taxon>Bacteria</taxon>
        <taxon>Pseudomonadati</taxon>
        <taxon>Spirochaetota</taxon>
        <taxon>Spirochaetia</taxon>
        <taxon>Spirochaetales</taxon>
        <taxon>environmental samples</taxon>
    </lineage>
</organism>
<evidence type="ECO:0000256" key="2">
    <source>
        <dbReference type="ARBA" id="ARBA00001946"/>
    </source>
</evidence>
<dbReference type="PROSITE" id="PS00893">
    <property type="entry name" value="NUDIX_BOX"/>
    <property type="match status" value="1"/>
</dbReference>
<evidence type="ECO:0000256" key="3">
    <source>
        <dbReference type="ARBA" id="ARBA00007275"/>
    </source>
</evidence>
<protein>
    <recommendedName>
        <fullName evidence="4">GDP-mannose pyrophosphatase</fullName>
    </recommendedName>
    <alternativeName>
        <fullName evidence="6">GDP-mannose hydrolase</fullName>
    </alternativeName>
    <alternativeName>
        <fullName evidence="7">GDPMK</fullName>
    </alternativeName>
</protein>
<dbReference type="GO" id="GO:0006753">
    <property type="term" value="P:nucleoside phosphate metabolic process"/>
    <property type="evidence" value="ECO:0007669"/>
    <property type="project" value="TreeGrafter"/>
</dbReference>
<evidence type="ECO:0000256" key="1">
    <source>
        <dbReference type="ARBA" id="ARBA00000847"/>
    </source>
</evidence>
<dbReference type="Gene3D" id="3.90.79.10">
    <property type="entry name" value="Nucleoside Triphosphate Pyrophosphohydrolase"/>
    <property type="match status" value="1"/>
</dbReference>
<dbReference type="Pfam" id="PF00293">
    <property type="entry name" value="NUDIX"/>
    <property type="match status" value="1"/>
</dbReference>
<evidence type="ECO:0000256" key="6">
    <source>
        <dbReference type="ARBA" id="ARBA00032162"/>
    </source>
</evidence>
<dbReference type="GO" id="GO:0005829">
    <property type="term" value="C:cytosol"/>
    <property type="evidence" value="ECO:0007669"/>
    <property type="project" value="TreeGrafter"/>
</dbReference>
<evidence type="ECO:0000256" key="4">
    <source>
        <dbReference type="ARBA" id="ARBA00016377"/>
    </source>
</evidence>
<feature type="domain" description="Nudix hydrolase" evidence="8">
    <location>
        <begin position="43"/>
        <end position="175"/>
    </location>
</feature>
<dbReference type="InterPro" id="IPR015797">
    <property type="entry name" value="NUDIX_hydrolase-like_dom_sf"/>
</dbReference>
<evidence type="ECO:0000256" key="7">
    <source>
        <dbReference type="ARBA" id="ARBA00032272"/>
    </source>
</evidence>
<evidence type="ECO:0000256" key="5">
    <source>
        <dbReference type="ARBA" id="ARBA00022801"/>
    </source>
</evidence>
<dbReference type="PROSITE" id="PS51462">
    <property type="entry name" value="NUDIX"/>
    <property type="match status" value="1"/>
</dbReference>
<keyword evidence="5 9" id="KW-0378">Hydrolase</keyword>
<dbReference type="InterPro" id="IPR020084">
    <property type="entry name" value="NUDIX_hydrolase_CS"/>
</dbReference>
<accession>A0A3P3XR44</accession>
<dbReference type="SUPFAM" id="SSF55811">
    <property type="entry name" value="Nudix"/>
    <property type="match status" value="1"/>
</dbReference>
<dbReference type="GO" id="GO:0019693">
    <property type="term" value="P:ribose phosphate metabolic process"/>
    <property type="evidence" value="ECO:0007669"/>
    <property type="project" value="TreeGrafter"/>
</dbReference>
<sequence length="187" mass="21127">MKNPEPWIETSSREIADCKIFRVRESMRRTRDGTVDGAFYLVDAPDWAGIIPVVDAPEGRKFVMIRQFRHGTGKISVEFPGGTIDPAEDPCKAIARELLEETGYRAEMILPLGDLSPNPAFMTNTFHAFIAEGCYLDSMQHLDAHEEIEVVLVPERDAVDMIGGEEYGHALMTATLFFYMRYRGYSD</sequence>
<dbReference type="AlphaFoldDB" id="A0A3P3XR44"/>
<dbReference type="PANTHER" id="PTHR11839:SF18">
    <property type="entry name" value="NUDIX HYDROLASE DOMAIN-CONTAINING PROTEIN"/>
    <property type="match status" value="1"/>
</dbReference>
<reference evidence="9" key="1">
    <citation type="submission" date="2017-02" db="EMBL/GenBank/DDBJ databases">
        <authorList>
            <person name="Regsiter A."/>
            <person name="William W."/>
        </authorList>
    </citation>
    <scope>NUCLEOTIDE SEQUENCE</scope>
    <source>
        <strain evidence="9">BdmA 4</strain>
    </source>
</reference>